<sequence length="138" mass="14844">MKPRIGRILAGATALAATALLMGGATASAQTEPGIDWDHIFNPYSPNPSSGARVYVEEYGDIISVCDTAKDGKSATVEVSEDGYTDSGYTMTVSSGYGTCKTHRASDGGKYNLDEKNYVFLKFWAKGDDSYGDFYNDH</sequence>
<evidence type="ECO:0008006" key="4">
    <source>
        <dbReference type="Google" id="ProtNLM"/>
    </source>
</evidence>
<feature type="chain" id="PRO_5045504651" description="Secreted protein" evidence="1">
    <location>
        <begin position="28"/>
        <end position="138"/>
    </location>
</feature>
<keyword evidence="1" id="KW-0732">Signal</keyword>
<accession>A0ABY6PUD9</accession>
<evidence type="ECO:0000313" key="2">
    <source>
        <dbReference type="EMBL" id="UZK55845.1"/>
    </source>
</evidence>
<gene>
    <name evidence="2" type="ORF">NEH16_18545</name>
</gene>
<keyword evidence="3" id="KW-1185">Reference proteome</keyword>
<proteinExistence type="predicted"/>
<feature type="signal peptide" evidence="1">
    <location>
        <begin position="1"/>
        <end position="27"/>
    </location>
</feature>
<dbReference type="RefSeq" id="WP_265543775.1">
    <property type="nucleotide sequence ID" value="NZ_CP098740.1"/>
</dbReference>
<name>A0ABY6PUD9_9ACTN</name>
<evidence type="ECO:0000256" key="1">
    <source>
        <dbReference type="SAM" id="SignalP"/>
    </source>
</evidence>
<organism evidence="2 3">
    <name type="scientific">Streptomyces drozdowiczii</name>
    <dbReference type="NCBI Taxonomy" id="202862"/>
    <lineage>
        <taxon>Bacteria</taxon>
        <taxon>Bacillati</taxon>
        <taxon>Actinomycetota</taxon>
        <taxon>Actinomycetes</taxon>
        <taxon>Kitasatosporales</taxon>
        <taxon>Streptomycetaceae</taxon>
        <taxon>Streptomyces</taxon>
    </lineage>
</organism>
<dbReference type="Proteomes" id="UP001164963">
    <property type="component" value="Chromosome"/>
</dbReference>
<protein>
    <recommendedName>
        <fullName evidence="4">Secreted protein</fullName>
    </recommendedName>
</protein>
<reference evidence="2" key="1">
    <citation type="journal article" date="2022" name="Front. Microbiol.">
        <title>Mirubactin C rescues the lethal effect of cell wall biosynthesis mutations in Bacillus subtilis.</title>
        <authorList>
            <person name="Kepplinger B."/>
            <person name="Wen X."/>
            <person name="Tyler A.R."/>
            <person name="Kim B.Y."/>
            <person name="Brown J."/>
            <person name="Banks P."/>
            <person name="Dashti Y."/>
            <person name="Mackenzie E.S."/>
            <person name="Wills C."/>
            <person name="Kawai Y."/>
            <person name="Waldron K.J."/>
            <person name="Allenby N.E.E."/>
            <person name="Wu L.J."/>
            <person name="Hall M.J."/>
            <person name="Errington J."/>
        </authorList>
    </citation>
    <scope>NUCLEOTIDE SEQUENCE</scope>
    <source>
        <strain evidence="2">MDA8-470</strain>
    </source>
</reference>
<evidence type="ECO:0000313" key="3">
    <source>
        <dbReference type="Proteomes" id="UP001164963"/>
    </source>
</evidence>
<dbReference type="EMBL" id="CP098740">
    <property type="protein sequence ID" value="UZK55845.1"/>
    <property type="molecule type" value="Genomic_DNA"/>
</dbReference>